<keyword evidence="2" id="KW-1185">Reference proteome</keyword>
<evidence type="ECO:0000313" key="2">
    <source>
        <dbReference type="Proteomes" id="UP000078476"/>
    </source>
</evidence>
<reference evidence="1 2" key="1">
    <citation type="submission" date="2016-03" db="EMBL/GenBank/DDBJ databases">
        <authorList>
            <person name="Ploux O."/>
        </authorList>
    </citation>
    <scope>NUCLEOTIDE SEQUENCE [LARGE SCALE GENOMIC DNA]</scope>
    <source>
        <strain evidence="1 2">R-45370</strain>
    </source>
</reference>
<comment type="caution">
    <text evidence="1">The sequence shown here is derived from an EMBL/GenBank/DDBJ whole genome shotgun (WGS) entry which is preliminary data.</text>
</comment>
<dbReference type="AlphaFoldDB" id="A0A177MZM1"/>
<gene>
    <name evidence="1" type="ORF">A1359_15860</name>
</gene>
<organism evidence="1 2">
    <name type="scientific">Methylomonas lenta</name>
    <dbReference type="NCBI Taxonomy" id="980561"/>
    <lineage>
        <taxon>Bacteria</taxon>
        <taxon>Pseudomonadati</taxon>
        <taxon>Pseudomonadota</taxon>
        <taxon>Gammaproteobacteria</taxon>
        <taxon>Methylococcales</taxon>
        <taxon>Methylococcaceae</taxon>
        <taxon>Methylomonas</taxon>
    </lineage>
</organism>
<sequence length="101" mass="11169">MTASFIFEFLMIIWLRFLCHDKRHNKYPLMPITKLVLLAGGSPVGIGLIDEVARMPNACRGFPAYRRLQGDVPAGLRADLLRNSFIKISATTPPLSSPGSL</sequence>
<name>A0A177MZM1_9GAMM</name>
<dbReference type="Proteomes" id="UP000078476">
    <property type="component" value="Unassembled WGS sequence"/>
</dbReference>
<accession>A0A177MZM1</accession>
<evidence type="ECO:0000313" key="1">
    <source>
        <dbReference type="EMBL" id="OAI10733.1"/>
    </source>
</evidence>
<proteinExistence type="predicted"/>
<protein>
    <submittedName>
        <fullName evidence="1">Uncharacterized protein</fullName>
    </submittedName>
</protein>
<dbReference type="EMBL" id="LUUI01000150">
    <property type="protein sequence ID" value="OAI10733.1"/>
    <property type="molecule type" value="Genomic_DNA"/>
</dbReference>